<protein>
    <submittedName>
        <fullName evidence="11">TAR DNA-binding protein 43</fullName>
    </submittedName>
</protein>
<keyword evidence="6" id="KW-0804">Transcription</keyword>
<organism evidence="11">
    <name type="scientific">Lygus hesperus</name>
    <name type="common">Western plant bug</name>
    <dbReference type="NCBI Taxonomy" id="30085"/>
    <lineage>
        <taxon>Eukaryota</taxon>
        <taxon>Metazoa</taxon>
        <taxon>Ecdysozoa</taxon>
        <taxon>Arthropoda</taxon>
        <taxon>Hexapoda</taxon>
        <taxon>Insecta</taxon>
        <taxon>Pterygota</taxon>
        <taxon>Neoptera</taxon>
        <taxon>Paraneoptera</taxon>
        <taxon>Hemiptera</taxon>
        <taxon>Heteroptera</taxon>
        <taxon>Panheteroptera</taxon>
        <taxon>Cimicomorpha</taxon>
        <taxon>Miridae</taxon>
        <taxon>Mirini</taxon>
        <taxon>Lygus</taxon>
    </lineage>
</organism>
<dbReference type="GO" id="GO:0003723">
    <property type="term" value="F:RNA binding"/>
    <property type="evidence" value="ECO:0007669"/>
    <property type="project" value="UniProtKB-UniRule"/>
</dbReference>
<dbReference type="GO" id="GO:0000785">
    <property type="term" value="C:chromatin"/>
    <property type="evidence" value="ECO:0007669"/>
    <property type="project" value="TreeGrafter"/>
</dbReference>
<dbReference type="Pfam" id="PF18694">
    <property type="entry name" value="TDP-43_N"/>
    <property type="match status" value="1"/>
</dbReference>
<accession>A0A0A9WK86</accession>
<proteinExistence type="predicted"/>
<keyword evidence="4 9" id="KW-0694">RNA-binding</keyword>
<evidence type="ECO:0000256" key="3">
    <source>
        <dbReference type="ARBA" id="ARBA00022737"/>
    </source>
</evidence>
<reference evidence="12" key="3">
    <citation type="submission" date="2014-09" db="EMBL/GenBank/DDBJ databases">
        <authorList>
            <person name="Magalhaes I.L.F."/>
            <person name="Oliveira U."/>
            <person name="Santos F.R."/>
            <person name="Vidigal T.H.D.A."/>
            <person name="Brescovit A.D."/>
            <person name="Santos A.J."/>
        </authorList>
    </citation>
    <scope>NUCLEOTIDE SEQUENCE</scope>
</reference>
<dbReference type="Gene3D" id="3.30.70.330">
    <property type="match status" value="1"/>
</dbReference>
<dbReference type="AlphaFoldDB" id="A0A0A9WK86"/>
<dbReference type="GO" id="GO:0010468">
    <property type="term" value="P:regulation of gene expression"/>
    <property type="evidence" value="ECO:0007669"/>
    <property type="project" value="TreeGrafter"/>
</dbReference>
<evidence type="ECO:0000256" key="6">
    <source>
        <dbReference type="ARBA" id="ARBA00023163"/>
    </source>
</evidence>
<evidence type="ECO:0000259" key="10">
    <source>
        <dbReference type="PROSITE" id="PS50102"/>
    </source>
</evidence>
<keyword evidence="7" id="KW-0508">mRNA splicing</keyword>
<evidence type="ECO:0000313" key="12">
    <source>
        <dbReference type="EMBL" id="JAG64772.1"/>
    </source>
</evidence>
<keyword evidence="11" id="KW-0238">DNA-binding</keyword>
<dbReference type="SUPFAM" id="SSF54928">
    <property type="entry name" value="RNA-binding domain, RBD"/>
    <property type="match status" value="1"/>
</dbReference>
<dbReference type="GO" id="GO:0006397">
    <property type="term" value="P:mRNA processing"/>
    <property type="evidence" value="ECO:0007669"/>
    <property type="project" value="UniProtKB-KW"/>
</dbReference>
<dbReference type="EMBL" id="GBRD01001049">
    <property type="protein sequence ID" value="JAG64772.1"/>
    <property type="molecule type" value="Transcribed_RNA"/>
</dbReference>
<reference evidence="11" key="2">
    <citation type="submission" date="2014-07" db="EMBL/GenBank/DDBJ databases">
        <authorList>
            <person name="Hull J."/>
        </authorList>
    </citation>
    <scope>NUCLEOTIDE SEQUENCE</scope>
</reference>
<dbReference type="PANTHER" id="PTHR48033:SF9">
    <property type="entry name" value="TAR DNA-BINDING PROTEIN 43"/>
    <property type="match status" value="1"/>
</dbReference>
<evidence type="ECO:0000256" key="4">
    <source>
        <dbReference type="ARBA" id="ARBA00022884"/>
    </source>
</evidence>
<dbReference type="Pfam" id="PF00076">
    <property type="entry name" value="RRM_1"/>
    <property type="match status" value="1"/>
</dbReference>
<feature type="domain" description="RRM" evidence="10">
    <location>
        <begin position="101"/>
        <end position="152"/>
    </location>
</feature>
<dbReference type="GO" id="GO:0005654">
    <property type="term" value="C:nucleoplasm"/>
    <property type="evidence" value="ECO:0007669"/>
    <property type="project" value="TreeGrafter"/>
</dbReference>
<keyword evidence="3" id="KW-0677">Repeat</keyword>
<dbReference type="GO" id="GO:0003677">
    <property type="term" value="F:DNA binding"/>
    <property type="evidence" value="ECO:0007669"/>
    <property type="project" value="UniProtKB-KW"/>
</dbReference>
<dbReference type="EMBL" id="GBHO01038334">
    <property type="protein sequence ID" value="JAG05270.1"/>
    <property type="molecule type" value="Transcribed_RNA"/>
</dbReference>
<evidence type="ECO:0000256" key="7">
    <source>
        <dbReference type="ARBA" id="ARBA00023187"/>
    </source>
</evidence>
<dbReference type="GO" id="GO:0008380">
    <property type="term" value="P:RNA splicing"/>
    <property type="evidence" value="ECO:0007669"/>
    <property type="project" value="UniProtKB-KW"/>
</dbReference>
<dbReference type="CDD" id="cd19609">
    <property type="entry name" value="NTD_TDP-43"/>
    <property type="match status" value="1"/>
</dbReference>
<evidence type="ECO:0000256" key="1">
    <source>
        <dbReference type="ARBA" id="ARBA00004123"/>
    </source>
</evidence>
<dbReference type="PROSITE" id="PS50102">
    <property type="entry name" value="RRM"/>
    <property type="match status" value="1"/>
</dbReference>
<evidence type="ECO:0000256" key="8">
    <source>
        <dbReference type="ARBA" id="ARBA00023242"/>
    </source>
</evidence>
<reference evidence="11" key="1">
    <citation type="journal article" date="2014" name="PLoS ONE">
        <title>Transcriptome-Based Identification of ABC Transporters in the Western Tarnished Plant Bug Lygus hesperus.</title>
        <authorList>
            <person name="Hull J.J."/>
            <person name="Chaney K."/>
            <person name="Geib S.M."/>
            <person name="Fabrick J.A."/>
            <person name="Brent C.S."/>
            <person name="Walsh D."/>
            <person name="Lavine L.C."/>
        </authorList>
    </citation>
    <scope>NUCLEOTIDE SEQUENCE</scope>
</reference>
<evidence type="ECO:0000256" key="5">
    <source>
        <dbReference type="ARBA" id="ARBA00023015"/>
    </source>
</evidence>
<keyword evidence="8" id="KW-0539">Nucleus</keyword>
<dbReference type="InterPro" id="IPR000504">
    <property type="entry name" value="RRM_dom"/>
</dbReference>
<dbReference type="InterPro" id="IPR035979">
    <property type="entry name" value="RBD_domain_sf"/>
</dbReference>
<evidence type="ECO:0000313" key="11">
    <source>
        <dbReference type="EMBL" id="JAG05270.1"/>
    </source>
</evidence>
<dbReference type="PANTHER" id="PTHR48033">
    <property type="entry name" value="RNA-BINDING (RRM/RBD/RNP MOTIFS) FAMILY PROTEIN"/>
    <property type="match status" value="1"/>
</dbReference>
<keyword evidence="2" id="KW-0507">mRNA processing</keyword>
<keyword evidence="5" id="KW-0805">Transcription regulation</keyword>
<name>A0A0A9WK86_LYGHE</name>
<dbReference type="InterPro" id="IPR012677">
    <property type="entry name" value="Nucleotide-bd_a/b_plait_sf"/>
</dbReference>
<sequence>MLQQGYVRVVKEEGCESIELPLEIDSSLLLSTLQSAFPKACGLKYRTDDNVLRGVRLSSNRCYPPEGSWIDTIFICIMSKEEKRKAEDSGGNQTKKRAVVSDLIILGLAWRTTEDQVRRYFENFGEVTMTVVKTDQVTRLSKGFGFVRFRDPVVQTSHISETFYRWKMVRRQNTQQPPSGRVAGLQDFRWSVDFRHERRGA</sequence>
<gene>
    <name evidence="11" type="primary">tardbp_4</name>
    <name evidence="11" type="ORF">CM83_17832</name>
</gene>
<evidence type="ECO:0000256" key="9">
    <source>
        <dbReference type="PROSITE-ProRule" id="PRU00176"/>
    </source>
</evidence>
<dbReference type="SMART" id="SM00360">
    <property type="entry name" value="RRM"/>
    <property type="match status" value="1"/>
</dbReference>
<evidence type="ECO:0000256" key="2">
    <source>
        <dbReference type="ARBA" id="ARBA00022664"/>
    </source>
</evidence>
<dbReference type="InterPro" id="IPR041105">
    <property type="entry name" value="TDP-43_N"/>
</dbReference>
<comment type="subcellular location">
    <subcellularLocation>
        <location evidence="1">Nucleus</location>
    </subcellularLocation>
</comment>